<protein>
    <submittedName>
        <fullName evidence="2">PEP-CTERM protein-sorting domain-containing protein</fullName>
    </submittedName>
</protein>
<sequence length="316" mass="33946">MTQLGKPNTYCIMKQRILFALLIAGLSPWRKMIAASWLNARHLMVAGGFAAAGIAQVSAATLSGGSATFTLKQNNPTVAGLYAFDAYFDDTVSYSYITAWDNTNGVQVNPGNVGYTTTSIGGVDYVVLNDPIRPNGYTPTPVSGRSLQTTNLEFSTADFSKANFLSDWSASAVYSMFYVNNAGEQIGFTNMTRWDPYNSTGSLINGDFALRYVSERAVDGKSGLVLASYAAGFNPFLFADLANVTITFDSLTSQLNIAGDVLVAEGVSYWDGFASNGTNIGTFNLAATVVPEPSTWALLGVGALTAWCFRRMRRRA</sequence>
<feature type="domain" description="Ice-binding protein C-terminal" evidence="1">
    <location>
        <begin position="290"/>
        <end position="311"/>
    </location>
</feature>
<dbReference type="Pfam" id="PF07589">
    <property type="entry name" value="PEP-CTERM"/>
    <property type="match status" value="1"/>
</dbReference>
<dbReference type="NCBIfam" id="TIGR02595">
    <property type="entry name" value="PEP_CTERM"/>
    <property type="match status" value="1"/>
</dbReference>
<evidence type="ECO:0000313" key="2">
    <source>
        <dbReference type="EMBL" id="GAT34349.1"/>
    </source>
</evidence>
<comment type="caution">
    <text evidence="2">The sequence shown here is derived from an EMBL/GenBank/DDBJ whole genome shotgun (WGS) entry which is preliminary data.</text>
</comment>
<gene>
    <name evidence="2" type="ORF">TSACC_22774</name>
</gene>
<dbReference type="EMBL" id="BDCO01000002">
    <property type="protein sequence ID" value="GAT34349.1"/>
    <property type="molecule type" value="Genomic_DNA"/>
</dbReference>
<evidence type="ECO:0000313" key="3">
    <source>
        <dbReference type="Proteomes" id="UP000076023"/>
    </source>
</evidence>
<dbReference type="Proteomes" id="UP000076023">
    <property type="component" value="Unassembled WGS sequence"/>
</dbReference>
<keyword evidence="3" id="KW-1185">Reference proteome</keyword>
<organism evidence="2 3">
    <name type="scientific">Terrimicrobium sacchariphilum</name>
    <dbReference type="NCBI Taxonomy" id="690879"/>
    <lineage>
        <taxon>Bacteria</taxon>
        <taxon>Pseudomonadati</taxon>
        <taxon>Verrucomicrobiota</taxon>
        <taxon>Terrimicrobiia</taxon>
        <taxon>Terrimicrobiales</taxon>
        <taxon>Terrimicrobiaceae</taxon>
        <taxon>Terrimicrobium</taxon>
    </lineage>
</organism>
<dbReference type="InterPro" id="IPR013424">
    <property type="entry name" value="Ice-binding_C"/>
</dbReference>
<accession>A0A146G9K3</accession>
<proteinExistence type="predicted"/>
<dbReference type="STRING" id="690879.TSACC_22774"/>
<evidence type="ECO:0000259" key="1">
    <source>
        <dbReference type="Pfam" id="PF07589"/>
    </source>
</evidence>
<dbReference type="InParanoid" id="A0A146G9K3"/>
<name>A0A146G9K3_TERSA</name>
<reference evidence="3" key="1">
    <citation type="journal article" date="2017" name="Genome Announc.">
        <title>Draft Genome Sequence of Terrimicrobium sacchariphilum NM-5T, a Facultative Anaerobic Soil Bacterium of the Class Spartobacteria.</title>
        <authorList>
            <person name="Qiu Y.L."/>
            <person name="Tourlousse D.M."/>
            <person name="Matsuura N."/>
            <person name="Ohashi A."/>
            <person name="Sekiguchi Y."/>
        </authorList>
    </citation>
    <scope>NUCLEOTIDE SEQUENCE [LARGE SCALE GENOMIC DNA]</scope>
    <source>
        <strain evidence="3">NM-5</strain>
    </source>
</reference>
<dbReference type="AlphaFoldDB" id="A0A146G9K3"/>